<dbReference type="GO" id="GO:0005886">
    <property type="term" value="C:plasma membrane"/>
    <property type="evidence" value="ECO:0007669"/>
    <property type="project" value="UniProtKB-SubCell"/>
</dbReference>
<keyword evidence="3 6" id="KW-0812">Transmembrane</keyword>
<evidence type="ECO:0000256" key="5">
    <source>
        <dbReference type="ARBA" id="ARBA00023136"/>
    </source>
</evidence>
<dbReference type="AlphaFoldDB" id="A0A5E7VTV4"/>
<evidence type="ECO:0000313" key="9">
    <source>
        <dbReference type="Proteomes" id="UP000381378"/>
    </source>
</evidence>
<dbReference type="NCBIfam" id="NF033808">
    <property type="entry name" value="copper_CopD"/>
    <property type="match status" value="1"/>
</dbReference>
<feature type="transmembrane region" description="Helical" evidence="6">
    <location>
        <begin position="157"/>
        <end position="179"/>
    </location>
</feature>
<sequence>MSDPINVALRLALYLDLMLLFGLAVFGLYSFRGKERVSGTLLHFGSLLPATAVIGMLLSIAAFVVMTKNMSGASDWVELRSHMEMMLYETEVGYSWVTRMISLVVVIFAGSQNRRWPTGSLWVATIAGSIALATIPWTGHGAMDEGALRFWHFAADILHLLAAGGWIGALAAFGLMLSIRRANSEQLVRVLSRALRGFETAGALIVGTIIVTGVANYLFIVGPSVIEVVNSTYGVLLLVKILLFVGMIGLATLNRFYLSPSLERSVVAGDFSLAATALRKSVVIESTCAVVIVCLVAWLGTLSPSIEMAQG</sequence>
<keyword evidence="6" id="KW-0997">Cell inner membrane</keyword>
<dbReference type="PANTHER" id="PTHR34820">
    <property type="entry name" value="INNER MEMBRANE PROTEIN YEBZ"/>
    <property type="match status" value="1"/>
</dbReference>
<dbReference type="RefSeq" id="WP_150788118.1">
    <property type="nucleotide sequence ID" value="NZ_CABVJF010000037.1"/>
</dbReference>
<dbReference type="OrthoDB" id="6053803at2"/>
<feature type="domain" description="Copper resistance protein D" evidence="7">
    <location>
        <begin position="193"/>
        <end position="299"/>
    </location>
</feature>
<name>A0A5E7VTV4_PSEFL</name>
<gene>
    <name evidence="8" type="primary">copD</name>
    <name evidence="8" type="ORF">PS928_06193</name>
</gene>
<feature type="transmembrane region" description="Helical" evidence="6">
    <location>
        <begin position="92"/>
        <end position="109"/>
    </location>
</feature>
<proteinExistence type="inferred from homology"/>
<keyword evidence="6" id="KW-0186">Copper</keyword>
<evidence type="ECO:0000256" key="1">
    <source>
        <dbReference type="ARBA" id="ARBA00004651"/>
    </source>
</evidence>
<comment type="subcellular location">
    <subcellularLocation>
        <location evidence="6">Cell inner membrane</location>
        <topology evidence="6">Multi-pass membrane protein</topology>
    </subcellularLocation>
    <subcellularLocation>
        <location evidence="1">Cell membrane</location>
        <topology evidence="1">Multi-pass membrane protein</topology>
    </subcellularLocation>
</comment>
<keyword evidence="4 6" id="KW-1133">Transmembrane helix</keyword>
<evidence type="ECO:0000256" key="4">
    <source>
        <dbReference type="ARBA" id="ARBA00022989"/>
    </source>
</evidence>
<feature type="transmembrane region" description="Helical" evidence="6">
    <location>
        <begin position="121"/>
        <end position="137"/>
    </location>
</feature>
<feature type="transmembrane region" description="Helical" evidence="6">
    <location>
        <begin position="12"/>
        <end position="29"/>
    </location>
</feature>
<accession>A0A5E7VTV4</accession>
<evidence type="ECO:0000256" key="3">
    <source>
        <dbReference type="ARBA" id="ARBA00022692"/>
    </source>
</evidence>
<dbReference type="InterPro" id="IPR032694">
    <property type="entry name" value="CopC/D"/>
</dbReference>
<evidence type="ECO:0000256" key="6">
    <source>
        <dbReference type="RuleBase" id="RU369037"/>
    </source>
</evidence>
<protein>
    <recommendedName>
        <fullName evidence="6">Copper resistance protein D</fullName>
    </recommendedName>
</protein>
<evidence type="ECO:0000313" key="8">
    <source>
        <dbReference type="EMBL" id="VVQ25795.1"/>
    </source>
</evidence>
<evidence type="ECO:0000259" key="7">
    <source>
        <dbReference type="Pfam" id="PF05425"/>
    </source>
</evidence>
<dbReference type="InterPro" id="IPR008457">
    <property type="entry name" value="Cu-R_CopD_dom"/>
</dbReference>
<comment type="function">
    <text evidence="6">Involved in copper resistance.</text>
</comment>
<dbReference type="Pfam" id="PF05425">
    <property type="entry name" value="CopD"/>
    <property type="match status" value="1"/>
</dbReference>
<feature type="transmembrane region" description="Helical" evidence="6">
    <location>
        <begin position="232"/>
        <end position="253"/>
    </location>
</feature>
<feature type="transmembrane region" description="Helical" evidence="6">
    <location>
        <begin position="41"/>
        <end position="66"/>
    </location>
</feature>
<evidence type="ECO:0000256" key="2">
    <source>
        <dbReference type="ARBA" id="ARBA00022475"/>
    </source>
</evidence>
<dbReference type="EMBL" id="CABVJF010000037">
    <property type="protein sequence ID" value="VVQ25795.1"/>
    <property type="molecule type" value="Genomic_DNA"/>
</dbReference>
<comment type="similarity">
    <text evidence="6">Belongs to the CopD family.</text>
</comment>
<dbReference type="GO" id="GO:0046688">
    <property type="term" value="P:response to copper ion"/>
    <property type="evidence" value="ECO:0007669"/>
    <property type="project" value="UniProtKB-UniRule"/>
</dbReference>
<dbReference type="GO" id="GO:0006825">
    <property type="term" value="P:copper ion transport"/>
    <property type="evidence" value="ECO:0007669"/>
    <property type="project" value="InterPro"/>
</dbReference>
<reference evidence="8 9" key="1">
    <citation type="submission" date="2019-09" db="EMBL/GenBank/DDBJ databases">
        <authorList>
            <person name="Chandra G."/>
            <person name="Truman W A."/>
        </authorList>
    </citation>
    <scope>NUCLEOTIDE SEQUENCE [LARGE SCALE GENOMIC DNA]</scope>
    <source>
        <strain evidence="8">PS928</strain>
    </source>
</reference>
<organism evidence="8 9">
    <name type="scientific">Pseudomonas fluorescens</name>
    <dbReference type="NCBI Taxonomy" id="294"/>
    <lineage>
        <taxon>Bacteria</taxon>
        <taxon>Pseudomonadati</taxon>
        <taxon>Pseudomonadota</taxon>
        <taxon>Gammaproteobacteria</taxon>
        <taxon>Pseudomonadales</taxon>
        <taxon>Pseudomonadaceae</taxon>
        <taxon>Pseudomonas</taxon>
    </lineage>
</organism>
<keyword evidence="2 6" id="KW-1003">Cell membrane</keyword>
<dbReference type="Proteomes" id="UP000381378">
    <property type="component" value="Unassembled WGS sequence"/>
</dbReference>
<keyword evidence="5 6" id="KW-0472">Membrane</keyword>
<feature type="transmembrane region" description="Helical" evidence="6">
    <location>
        <begin position="200"/>
        <end position="220"/>
    </location>
</feature>
<dbReference type="InterPro" id="IPR047689">
    <property type="entry name" value="CopD"/>
</dbReference>
<dbReference type="PANTHER" id="PTHR34820:SF4">
    <property type="entry name" value="INNER MEMBRANE PROTEIN YEBZ"/>
    <property type="match status" value="1"/>
</dbReference>
<feature type="transmembrane region" description="Helical" evidence="6">
    <location>
        <begin position="282"/>
        <end position="301"/>
    </location>
</feature>